<dbReference type="VEuPathDB" id="VectorBase:ISCW005261"/>
<gene>
    <name evidence="1" type="ORF">IscW_ISCW005261</name>
</gene>
<evidence type="ECO:0000313" key="2">
    <source>
        <dbReference type="EnsemblMetazoa" id="ISCW005261-PA"/>
    </source>
</evidence>
<name>B7PLY7_IXOSC</name>
<sequence>MLATDNRCLERLACQFSANALAPMEKDVASLIIYTLLKNRFIEERFKRRLRDAAQMGKVRPGTCRKDFVCKRRRRQQAHQLTSLRN</sequence>
<proteinExistence type="predicted"/>
<dbReference type="AlphaFoldDB" id="B7PLY7"/>
<dbReference type="InParanoid" id="B7PLY7"/>
<dbReference type="EMBL" id="DS744205">
    <property type="protein sequence ID" value="EEC07609.1"/>
    <property type="molecule type" value="Genomic_DNA"/>
</dbReference>
<evidence type="ECO:0000313" key="1">
    <source>
        <dbReference type="EMBL" id="EEC07609.1"/>
    </source>
</evidence>
<reference evidence="1 3" key="1">
    <citation type="submission" date="2008-03" db="EMBL/GenBank/DDBJ databases">
        <title>Annotation of Ixodes scapularis.</title>
        <authorList>
            <consortium name="Ixodes scapularis Genome Project Consortium"/>
            <person name="Caler E."/>
            <person name="Hannick L.I."/>
            <person name="Bidwell S."/>
            <person name="Joardar V."/>
            <person name="Thiagarajan M."/>
            <person name="Amedeo P."/>
            <person name="Galinsky K.J."/>
            <person name="Schobel S."/>
            <person name="Inman J."/>
            <person name="Hostetler J."/>
            <person name="Miller J."/>
            <person name="Hammond M."/>
            <person name="Megy K."/>
            <person name="Lawson D."/>
            <person name="Kodira C."/>
            <person name="Sutton G."/>
            <person name="Meyer J."/>
            <person name="Hill C.A."/>
            <person name="Birren B."/>
            <person name="Nene V."/>
            <person name="Collins F."/>
            <person name="Alarcon-Chaidez F."/>
            <person name="Wikel S."/>
            <person name="Strausberg R."/>
        </authorList>
    </citation>
    <scope>NUCLEOTIDE SEQUENCE [LARGE SCALE GENOMIC DNA]</scope>
    <source>
        <strain evidence="3">Wikel</strain>
        <strain evidence="1">Wikel colony</strain>
    </source>
</reference>
<dbReference type="HOGENOM" id="CLU_2500413_0_0_1"/>
<dbReference type="PaxDb" id="6945-B7PLY7"/>
<accession>B7PLY7</accession>
<dbReference type="Proteomes" id="UP000001555">
    <property type="component" value="Unassembled WGS sequence"/>
</dbReference>
<keyword evidence="3" id="KW-1185">Reference proteome</keyword>
<dbReference type="VEuPathDB" id="VectorBase:ISCP_013682"/>
<dbReference type="EMBL" id="ABJB010032878">
    <property type="status" value="NOT_ANNOTATED_CDS"/>
    <property type="molecule type" value="Genomic_DNA"/>
</dbReference>
<reference evidence="2" key="2">
    <citation type="submission" date="2020-05" db="UniProtKB">
        <authorList>
            <consortium name="EnsemblMetazoa"/>
        </authorList>
    </citation>
    <scope>IDENTIFICATION</scope>
    <source>
        <strain evidence="2">wikel</strain>
    </source>
</reference>
<evidence type="ECO:0000313" key="3">
    <source>
        <dbReference type="Proteomes" id="UP000001555"/>
    </source>
</evidence>
<dbReference type="OrthoDB" id="6424198at2759"/>
<dbReference type="EnsemblMetazoa" id="ISCW005261-RA">
    <property type="protein sequence ID" value="ISCW005261-PA"/>
    <property type="gene ID" value="ISCW005261"/>
</dbReference>
<organism>
    <name type="scientific">Ixodes scapularis</name>
    <name type="common">Black-legged tick</name>
    <name type="synonym">Deer tick</name>
    <dbReference type="NCBI Taxonomy" id="6945"/>
    <lineage>
        <taxon>Eukaryota</taxon>
        <taxon>Metazoa</taxon>
        <taxon>Ecdysozoa</taxon>
        <taxon>Arthropoda</taxon>
        <taxon>Chelicerata</taxon>
        <taxon>Arachnida</taxon>
        <taxon>Acari</taxon>
        <taxon>Parasitiformes</taxon>
        <taxon>Ixodida</taxon>
        <taxon>Ixodoidea</taxon>
        <taxon>Ixodidae</taxon>
        <taxon>Ixodinae</taxon>
        <taxon>Ixodes</taxon>
    </lineage>
</organism>
<protein>
    <submittedName>
        <fullName evidence="1 2">Uncharacterized protein</fullName>
    </submittedName>
</protein>
<dbReference type="EMBL" id="ABJB011004177">
    <property type="status" value="NOT_ANNOTATED_CDS"/>
    <property type="molecule type" value="Genomic_DNA"/>
</dbReference>